<dbReference type="PROSITE" id="PS50238">
    <property type="entry name" value="RHOGAP"/>
    <property type="match status" value="1"/>
</dbReference>
<evidence type="ECO:0000313" key="3">
    <source>
        <dbReference type="EMBL" id="SHO77230.1"/>
    </source>
</evidence>
<accession>A0A1M8A436</accession>
<proteinExistence type="predicted"/>
<feature type="compositionally biased region" description="Basic and acidic residues" evidence="1">
    <location>
        <begin position="159"/>
        <end position="177"/>
    </location>
</feature>
<dbReference type="GO" id="GO:0000935">
    <property type="term" value="C:division septum"/>
    <property type="evidence" value="ECO:0007669"/>
    <property type="project" value="TreeGrafter"/>
</dbReference>
<keyword evidence="4" id="KW-1185">Reference proteome</keyword>
<feature type="compositionally biased region" description="Basic and acidic residues" evidence="1">
    <location>
        <begin position="226"/>
        <end position="239"/>
    </location>
</feature>
<feature type="compositionally biased region" description="Basic and acidic residues" evidence="1">
    <location>
        <begin position="257"/>
        <end position="281"/>
    </location>
</feature>
<organism evidence="3 4">
    <name type="scientific">Malassezia sympodialis (strain ATCC 42132)</name>
    <name type="common">Atopic eczema-associated yeast</name>
    <dbReference type="NCBI Taxonomy" id="1230383"/>
    <lineage>
        <taxon>Eukaryota</taxon>
        <taxon>Fungi</taxon>
        <taxon>Dikarya</taxon>
        <taxon>Basidiomycota</taxon>
        <taxon>Ustilaginomycotina</taxon>
        <taxon>Malasseziomycetes</taxon>
        <taxon>Malasseziales</taxon>
        <taxon>Malasseziaceae</taxon>
        <taxon>Malassezia</taxon>
    </lineage>
</organism>
<gene>
    <name evidence="3" type="ORF">MSYG_1571</name>
</gene>
<dbReference type="GO" id="GO:0005737">
    <property type="term" value="C:cytoplasm"/>
    <property type="evidence" value="ECO:0007669"/>
    <property type="project" value="TreeGrafter"/>
</dbReference>
<feature type="region of interest" description="Disordered" evidence="1">
    <location>
        <begin position="253"/>
        <end position="281"/>
    </location>
</feature>
<dbReference type="SUPFAM" id="SSF103657">
    <property type="entry name" value="BAR/IMD domain-like"/>
    <property type="match status" value="1"/>
</dbReference>
<feature type="domain" description="Rho-GAP" evidence="2">
    <location>
        <begin position="460"/>
        <end position="695"/>
    </location>
</feature>
<dbReference type="GO" id="GO:0005886">
    <property type="term" value="C:plasma membrane"/>
    <property type="evidence" value="ECO:0007669"/>
    <property type="project" value="TreeGrafter"/>
</dbReference>
<reference evidence="4" key="1">
    <citation type="journal article" date="2017" name="Nucleic Acids Res.">
        <title>Proteogenomics produces comprehensive and highly accurate protein-coding gene annotation in a complete genome assembly of Malassezia sympodialis.</title>
        <authorList>
            <person name="Zhu Y."/>
            <person name="Engstroem P.G."/>
            <person name="Tellgren-Roth C."/>
            <person name="Baudo C.D."/>
            <person name="Kennell J.C."/>
            <person name="Sun S."/>
            <person name="Billmyre R.B."/>
            <person name="Schroeder M.S."/>
            <person name="Andersson A."/>
            <person name="Holm T."/>
            <person name="Sigurgeirsson B."/>
            <person name="Wu G."/>
            <person name="Sankaranarayanan S.R."/>
            <person name="Siddharthan R."/>
            <person name="Sanyal K."/>
            <person name="Lundeberg J."/>
            <person name="Nystedt B."/>
            <person name="Boekhout T."/>
            <person name="Dawson T.L. Jr."/>
            <person name="Heitman J."/>
            <person name="Scheynius A."/>
            <person name="Lehtioe J."/>
        </authorList>
    </citation>
    <scope>NUCLEOTIDE SEQUENCE [LARGE SCALE GENOMIC DNA]</scope>
    <source>
        <strain evidence="4">ATCC 42132</strain>
    </source>
</reference>
<feature type="compositionally biased region" description="Basic and acidic residues" evidence="1">
    <location>
        <begin position="808"/>
        <end position="818"/>
    </location>
</feature>
<evidence type="ECO:0000256" key="1">
    <source>
        <dbReference type="SAM" id="MobiDB-lite"/>
    </source>
</evidence>
<feature type="compositionally biased region" description="Polar residues" evidence="1">
    <location>
        <begin position="837"/>
        <end position="850"/>
    </location>
</feature>
<dbReference type="STRING" id="1230383.A0A1M8A436"/>
<evidence type="ECO:0000313" key="4">
    <source>
        <dbReference type="Proteomes" id="UP000186303"/>
    </source>
</evidence>
<evidence type="ECO:0000259" key="2">
    <source>
        <dbReference type="PROSITE" id="PS50238"/>
    </source>
</evidence>
<dbReference type="EMBL" id="LT671822">
    <property type="protein sequence ID" value="SHO77230.1"/>
    <property type="molecule type" value="Genomic_DNA"/>
</dbReference>
<feature type="region of interest" description="Disordered" evidence="1">
    <location>
        <begin position="159"/>
        <end position="239"/>
    </location>
</feature>
<protein>
    <submittedName>
        <fullName evidence="3">Similar to S.cerevisiae protein RGD2 (GTPase-activating protein (RhoGAP) for Cdc42p and Rho5p)</fullName>
    </submittedName>
</protein>
<feature type="region of interest" description="Disordered" evidence="1">
    <location>
        <begin position="755"/>
        <end position="935"/>
    </location>
</feature>
<name>A0A1M8A436_MALS4</name>
<dbReference type="Gene3D" id="1.20.1270.60">
    <property type="entry name" value="Arfaptin homology (AH) domain/BAR domain"/>
    <property type="match status" value="1"/>
</dbReference>
<dbReference type="SMART" id="SM00324">
    <property type="entry name" value="RhoGAP"/>
    <property type="match status" value="1"/>
</dbReference>
<dbReference type="Proteomes" id="UP000186303">
    <property type="component" value="Chromosome 2"/>
</dbReference>
<dbReference type="InterPro" id="IPR008936">
    <property type="entry name" value="Rho_GTPase_activation_prot"/>
</dbReference>
<dbReference type="GO" id="GO:0007010">
    <property type="term" value="P:cytoskeleton organization"/>
    <property type="evidence" value="ECO:0007669"/>
    <property type="project" value="TreeGrafter"/>
</dbReference>
<dbReference type="SUPFAM" id="SSF48350">
    <property type="entry name" value="GTPase activation domain, GAP"/>
    <property type="match status" value="1"/>
</dbReference>
<dbReference type="VEuPathDB" id="FungiDB:MSYG_1571"/>
<dbReference type="InterPro" id="IPR000198">
    <property type="entry name" value="RhoGAP_dom"/>
</dbReference>
<sequence>MTSPAHLDVTYPPTFSSSFWTYPEYRKGAVVLYSRLQEGLDENESLLALVQHRAGAEAAYIHALSHPPTTPCVSEVLFPSAVDQSRPGYRANDTLSSNAIRQLTHDMRQKEAEHHMRLARLLQSHILNPFGKWAYAHAERVHASWHKIDSALLAMERQTTETAKRRSVYEARSRQADEAEDDVRFAPTSDVQGNYVRDASNPSEQSRAVSMPLLSAPSSDQEGTEITDKTQETEKRTDEALKLKRRETLRQQFGFKPRQDAEPVVRNKEDGESATHRRQESRLSSYWNLTMGKVNDSQALAQVKAAVTGLAEPRHVRLRKEAELAEIAYRESVKLLDSLRTNAEEILFHEYRLVQKWEMDRVTAVQRVLGAFQHALGFVIDTQTLTPLPPLAPRAHIEQLITAHRTGPFRPVPTVFKPYYHDDGKTVSGVSAAGFGMDLLSAAKGAALTAQASHPGSSQAVVSSAMPTLPPVLHVLLTALQRSYAERSRWLPPSGKATEDEICGEKRRIWLYDVPLPTVHQLRYQLMEHYNACAGTDAADLAAPDQLLDAVDAQVLAATVKLWLLELDSPLLPYTLWDEVAEIYEAARLRSLAVDEWTSERTAKELTEPILHGLALVLERLPKLHLACLDAFVAHLYKLMKDTPTSESDSVYATKLGLSLGRCILRPSGSLPSALYAEYPTVLLKDLVTHYEQLLPPLVRAKAKESDMKSLSPFKTGLIRHRSMLVDERIKRSSLNGLGLPAEALQRRVTQIGTRYASTPAGRGSSHIRPLTMTASATQDTTPTKQMETTARPLSDGGSPLKALESTPEVKRPTKNDHATASTEDAPQDAESKQSEKANSLSPAEDSSQADPRLAVATAAPAIRPSPGIVHAKRNSISERRKMFEAAMETKVASPMSDGDEAKAGASPDLSSPSLQRRPRTSQVRGPRGPRQPSQ</sequence>
<dbReference type="AlphaFoldDB" id="A0A1M8A436"/>
<dbReference type="OrthoDB" id="2155291at2759"/>
<feature type="compositionally biased region" description="Polar residues" evidence="1">
    <location>
        <begin position="773"/>
        <end position="789"/>
    </location>
</feature>
<dbReference type="OMA" id="RKTWIYE"/>
<dbReference type="Pfam" id="PF00620">
    <property type="entry name" value="RhoGAP"/>
    <property type="match status" value="1"/>
</dbReference>
<dbReference type="PANTHER" id="PTHR23065">
    <property type="entry name" value="PROLINE-SERINE-THREONINE PHOSPHATASE INTERACTING PROTEIN 1"/>
    <property type="match status" value="1"/>
</dbReference>
<dbReference type="Gene3D" id="1.10.555.10">
    <property type="entry name" value="Rho GTPase activation protein"/>
    <property type="match status" value="1"/>
</dbReference>
<dbReference type="GO" id="GO:0007264">
    <property type="term" value="P:small GTPase-mediated signal transduction"/>
    <property type="evidence" value="ECO:0007669"/>
    <property type="project" value="TreeGrafter"/>
</dbReference>
<dbReference type="InterPro" id="IPR027267">
    <property type="entry name" value="AH/BAR_dom_sf"/>
</dbReference>
<dbReference type="PANTHER" id="PTHR23065:SF17">
    <property type="entry name" value="RHO-GTPASE-ACTIVATING PROTEIN RGD2"/>
    <property type="match status" value="1"/>
</dbReference>
<dbReference type="GO" id="GO:0005096">
    <property type="term" value="F:GTPase activator activity"/>
    <property type="evidence" value="ECO:0007669"/>
    <property type="project" value="TreeGrafter"/>
</dbReference>